<dbReference type="Proteomes" id="UP000257039">
    <property type="component" value="Unassembled WGS sequence"/>
</dbReference>
<evidence type="ECO:0000256" key="1">
    <source>
        <dbReference type="SAM" id="Coils"/>
    </source>
</evidence>
<reference evidence="2 3" key="1">
    <citation type="submission" date="2017-04" db="EMBL/GenBank/DDBJ databases">
        <title>Draft genome sequence of Zooshikella ganghwensis VG4 isolated from Red Sea sediments.</title>
        <authorList>
            <person name="Rehman Z."/>
            <person name="Alam I."/>
            <person name="Kamau A."/>
            <person name="Bajic V."/>
            <person name="Leiknes T."/>
        </authorList>
    </citation>
    <scope>NUCLEOTIDE SEQUENCE [LARGE SCALE GENOMIC DNA]</scope>
    <source>
        <strain evidence="2 3">VG4</strain>
    </source>
</reference>
<dbReference type="AlphaFoldDB" id="A0A4P9VQ08"/>
<proteinExistence type="predicted"/>
<gene>
    <name evidence="2" type="ORF">B9G39_14895</name>
</gene>
<dbReference type="RefSeq" id="WP_094787732.1">
    <property type="nucleotide sequence ID" value="NZ_NDXW01000001.1"/>
</dbReference>
<keyword evidence="1" id="KW-0175">Coiled coil</keyword>
<evidence type="ECO:0000313" key="2">
    <source>
        <dbReference type="EMBL" id="RDH44617.1"/>
    </source>
</evidence>
<name>A0A4P9VQ08_9GAMM</name>
<dbReference type="EMBL" id="NDXW01000001">
    <property type="protein sequence ID" value="RDH44617.1"/>
    <property type="molecule type" value="Genomic_DNA"/>
</dbReference>
<sequence length="164" mass="19012">MKYFKFWAKDRFIIKIADRQEEISVLAGSNTSLEDARREAQHKAKRIEARIEAGESKDSYQVAIKEHVIEIFDEKNIVTVCRYGAKVLNTSMYTILDLDDYPVSFLDRFRPISKLSKKDRIVAKFEQNIKKASVLGTDFRVYETQKGIRVIGKTSVHDSFMLII</sequence>
<comment type="caution">
    <text evidence="2">The sequence shown here is derived from an EMBL/GenBank/DDBJ whole genome shotgun (WGS) entry which is preliminary data.</text>
</comment>
<protein>
    <submittedName>
        <fullName evidence="2">Uncharacterized protein</fullName>
    </submittedName>
</protein>
<feature type="coiled-coil region" evidence="1">
    <location>
        <begin position="30"/>
        <end position="57"/>
    </location>
</feature>
<keyword evidence="3" id="KW-1185">Reference proteome</keyword>
<evidence type="ECO:0000313" key="3">
    <source>
        <dbReference type="Proteomes" id="UP000257039"/>
    </source>
</evidence>
<organism evidence="2 3">
    <name type="scientific">Zooshikella ganghwensis</name>
    <dbReference type="NCBI Taxonomy" id="202772"/>
    <lineage>
        <taxon>Bacteria</taxon>
        <taxon>Pseudomonadati</taxon>
        <taxon>Pseudomonadota</taxon>
        <taxon>Gammaproteobacteria</taxon>
        <taxon>Oceanospirillales</taxon>
        <taxon>Zooshikellaceae</taxon>
        <taxon>Zooshikella</taxon>
    </lineage>
</organism>
<accession>A0A4P9VQ08</accession>